<name>A0ABN2W904_9ACTN</name>
<reference evidence="1 2" key="1">
    <citation type="journal article" date="2019" name="Int. J. Syst. Evol. Microbiol.">
        <title>The Global Catalogue of Microorganisms (GCM) 10K type strain sequencing project: providing services to taxonomists for standard genome sequencing and annotation.</title>
        <authorList>
            <consortium name="The Broad Institute Genomics Platform"/>
            <consortium name="The Broad Institute Genome Sequencing Center for Infectious Disease"/>
            <person name="Wu L."/>
            <person name="Ma J."/>
        </authorList>
    </citation>
    <scope>NUCLEOTIDE SEQUENCE [LARGE SCALE GENOMIC DNA]</scope>
    <source>
        <strain evidence="1 2">JCM 14559</strain>
    </source>
</reference>
<gene>
    <name evidence="1" type="ORF">GCM10009759_07870</name>
</gene>
<organism evidence="1 2">
    <name type="scientific">Kitasatospora saccharophila</name>
    <dbReference type="NCBI Taxonomy" id="407973"/>
    <lineage>
        <taxon>Bacteria</taxon>
        <taxon>Bacillati</taxon>
        <taxon>Actinomycetota</taxon>
        <taxon>Actinomycetes</taxon>
        <taxon>Kitasatosporales</taxon>
        <taxon>Streptomycetaceae</taxon>
        <taxon>Kitasatospora</taxon>
    </lineage>
</organism>
<keyword evidence="2" id="KW-1185">Reference proteome</keyword>
<protein>
    <recommendedName>
        <fullName evidence="3">SseB protein N-terminal domain-containing protein</fullName>
    </recommendedName>
</protein>
<proteinExistence type="predicted"/>
<dbReference type="InterPro" id="IPR049975">
    <property type="entry name" value="SAV_915-like_dom"/>
</dbReference>
<accession>A0ABN2W904</accession>
<dbReference type="Proteomes" id="UP001500897">
    <property type="component" value="Unassembled WGS sequence"/>
</dbReference>
<sequence>MQQRYDAVDPEPAEPAPAGVLLVPVKVGPLGCTARLFRTPLGDRTAVAFTSVVLLARVCGAAQYWAEFSEPALRTLVAPLDVTLLTIDPQLVAAAPRSRPQLDAAFAASLLEPSAATRPVRAPSPSQAVPLPTD</sequence>
<dbReference type="EMBL" id="BAAANS010000003">
    <property type="protein sequence ID" value="GAA2086869.1"/>
    <property type="molecule type" value="Genomic_DNA"/>
</dbReference>
<dbReference type="RefSeq" id="WP_344550292.1">
    <property type="nucleotide sequence ID" value="NZ_BAAANS010000003.1"/>
</dbReference>
<dbReference type="NCBIfam" id="NF042914">
    <property type="entry name" value="SAV915_dom"/>
    <property type="match status" value="1"/>
</dbReference>
<comment type="caution">
    <text evidence="1">The sequence shown here is derived from an EMBL/GenBank/DDBJ whole genome shotgun (WGS) entry which is preliminary data.</text>
</comment>
<evidence type="ECO:0000313" key="1">
    <source>
        <dbReference type="EMBL" id="GAA2086869.1"/>
    </source>
</evidence>
<evidence type="ECO:0008006" key="3">
    <source>
        <dbReference type="Google" id="ProtNLM"/>
    </source>
</evidence>
<evidence type="ECO:0000313" key="2">
    <source>
        <dbReference type="Proteomes" id="UP001500897"/>
    </source>
</evidence>